<gene>
    <name evidence="1" type="ORF">V6N11_011723</name>
</gene>
<dbReference type="Proteomes" id="UP001396334">
    <property type="component" value="Unassembled WGS sequence"/>
</dbReference>
<comment type="caution">
    <text evidence="1">The sequence shown here is derived from an EMBL/GenBank/DDBJ whole genome shotgun (WGS) entry which is preliminary data.</text>
</comment>
<evidence type="ECO:0000313" key="1">
    <source>
        <dbReference type="EMBL" id="KAK9021752.1"/>
    </source>
</evidence>
<name>A0ABR2S9B7_9ROSI</name>
<protein>
    <submittedName>
        <fullName evidence="1">Uncharacterized protein</fullName>
    </submittedName>
</protein>
<organism evidence="1 2">
    <name type="scientific">Hibiscus sabdariffa</name>
    <name type="common">roselle</name>
    <dbReference type="NCBI Taxonomy" id="183260"/>
    <lineage>
        <taxon>Eukaryota</taxon>
        <taxon>Viridiplantae</taxon>
        <taxon>Streptophyta</taxon>
        <taxon>Embryophyta</taxon>
        <taxon>Tracheophyta</taxon>
        <taxon>Spermatophyta</taxon>
        <taxon>Magnoliopsida</taxon>
        <taxon>eudicotyledons</taxon>
        <taxon>Gunneridae</taxon>
        <taxon>Pentapetalae</taxon>
        <taxon>rosids</taxon>
        <taxon>malvids</taxon>
        <taxon>Malvales</taxon>
        <taxon>Malvaceae</taxon>
        <taxon>Malvoideae</taxon>
        <taxon>Hibiscus</taxon>
    </lineage>
</organism>
<dbReference type="EMBL" id="JBBPBN010000016">
    <property type="protein sequence ID" value="KAK9021752.1"/>
    <property type="molecule type" value="Genomic_DNA"/>
</dbReference>
<proteinExistence type="predicted"/>
<accession>A0ABR2S9B7</accession>
<evidence type="ECO:0000313" key="2">
    <source>
        <dbReference type="Proteomes" id="UP001396334"/>
    </source>
</evidence>
<keyword evidence="2" id="KW-1185">Reference proteome</keyword>
<sequence length="80" mass="9101">MVSMFTLQEKEITSKSLNRGFDVIVQSVMEKFVQEQVADVQHQQEAQLLVASCCAANKCVKTRDILLRLSDVHSIRYGRT</sequence>
<reference evidence="1 2" key="1">
    <citation type="journal article" date="2024" name="G3 (Bethesda)">
        <title>Genome assembly of Hibiscus sabdariffa L. provides insights into metabolisms of medicinal natural products.</title>
        <authorList>
            <person name="Kim T."/>
        </authorList>
    </citation>
    <scope>NUCLEOTIDE SEQUENCE [LARGE SCALE GENOMIC DNA]</scope>
    <source>
        <strain evidence="1">TK-2024</strain>
        <tissue evidence="1">Old leaves</tissue>
    </source>
</reference>